<sequence length="67" mass="8231">MVREINHRGSLRYNFLTNLYKIMEQFISECYRFLRLNRLFTMREKTQSGEDDKAEKKKTEHYGRNVP</sequence>
<dbReference type="AlphaFoldDB" id="A0A3M7S6L8"/>
<evidence type="ECO:0000256" key="1">
    <source>
        <dbReference type="SAM" id="MobiDB-lite"/>
    </source>
</evidence>
<gene>
    <name evidence="2" type="ORF">BpHYR1_049043</name>
</gene>
<keyword evidence="3" id="KW-1185">Reference proteome</keyword>
<name>A0A3M7S6L8_BRAPC</name>
<reference evidence="2 3" key="1">
    <citation type="journal article" date="2018" name="Sci. Rep.">
        <title>Genomic signatures of local adaptation to the degree of environmental predictability in rotifers.</title>
        <authorList>
            <person name="Franch-Gras L."/>
            <person name="Hahn C."/>
            <person name="Garcia-Roger E.M."/>
            <person name="Carmona M.J."/>
            <person name="Serra M."/>
            <person name="Gomez A."/>
        </authorList>
    </citation>
    <scope>NUCLEOTIDE SEQUENCE [LARGE SCALE GENOMIC DNA]</scope>
    <source>
        <strain evidence="2">HYR1</strain>
    </source>
</reference>
<comment type="caution">
    <text evidence="2">The sequence shown here is derived from an EMBL/GenBank/DDBJ whole genome shotgun (WGS) entry which is preliminary data.</text>
</comment>
<evidence type="ECO:0000313" key="3">
    <source>
        <dbReference type="Proteomes" id="UP000276133"/>
    </source>
</evidence>
<dbReference type="EMBL" id="REGN01001970">
    <property type="protein sequence ID" value="RNA31220.1"/>
    <property type="molecule type" value="Genomic_DNA"/>
</dbReference>
<evidence type="ECO:0000313" key="2">
    <source>
        <dbReference type="EMBL" id="RNA31220.1"/>
    </source>
</evidence>
<dbReference type="Proteomes" id="UP000276133">
    <property type="component" value="Unassembled WGS sequence"/>
</dbReference>
<proteinExistence type="predicted"/>
<protein>
    <submittedName>
        <fullName evidence="2">Uncharacterized protein</fullName>
    </submittedName>
</protein>
<accession>A0A3M7S6L8</accession>
<organism evidence="2 3">
    <name type="scientific">Brachionus plicatilis</name>
    <name type="common">Marine rotifer</name>
    <name type="synonym">Brachionus muelleri</name>
    <dbReference type="NCBI Taxonomy" id="10195"/>
    <lineage>
        <taxon>Eukaryota</taxon>
        <taxon>Metazoa</taxon>
        <taxon>Spiralia</taxon>
        <taxon>Gnathifera</taxon>
        <taxon>Rotifera</taxon>
        <taxon>Eurotatoria</taxon>
        <taxon>Monogononta</taxon>
        <taxon>Pseudotrocha</taxon>
        <taxon>Ploima</taxon>
        <taxon>Brachionidae</taxon>
        <taxon>Brachionus</taxon>
    </lineage>
</organism>
<feature type="region of interest" description="Disordered" evidence="1">
    <location>
        <begin position="45"/>
        <end position="67"/>
    </location>
</feature>